<dbReference type="RefSeq" id="WP_378207802.1">
    <property type="nucleotide sequence ID" value="NZ_JBHMBK010000074.1"/>
</dbReference>
<dbReference type="InterPro" id="IPR036388">
    <property type="entry name" value="WH-like_DNA-bd_sf"/>
</dbReference>
<dbReference type="Gene3D" id="3.30.420.40">
    <property type="match status" value="2"/>
</dbReference>
<dbReference type="EMBL" id="JBHMBK010000074">
    <property type="protein sequence ID" value="MFB9691193.1"/>
    <property type="molecule type" value="Genomic_DNA"/>
</dbReference>
<evidence type="ECO:0000259" key="2">
    <source>
        <dbReference type="Pfam" id="PF12802"/>
    </source>
</evidence>
<dbReference type="InterPro" id="IPR000600">
    <property type="entry name" value="ROK"/>
</dbReference>
<proteinExistence type="inferred from homology"/>
<dbReference type="PANTHER" id="PTHR18964:SF149">
    <property type="entry name" value="BIFUNCTIONAL UDP-N-ACETYLGLUCOSAMINE 2-EPIMERASE_N-ACETYLMANNOSAMINE KINASE"/>
    <property type="match status" value="1"/>
</dbReference>
<dbReference type="SUPFAM" id="SSF53067">
    <property type="entry name" value="Actin-like ATPase domain"/>
    <property type="match status" value="1"/>
</dbReference>
<evidence type="ECO:0000313" key="3">
    <source>
        <dbReference type="EMBL" id="MFB9691193.1"/>
    </source>
</evidence>
<reference evidence="3 4" key="1">
    <citation type="submission" date="2024-09" db="EMBL/GenBank/DDBJ databases">
        <authorList>
            <person name="Sun Q."/>
            <person name="Mori K."/>
        </authorList>
    </citation>
    <scope>NUCLEOTIDE SEQUENCE [LARGE SCALE GENOMIC DNA]</scope>
    <source>
        <strain evidence="3 4">JCM 13852</strain>
    </source>
</reference>
<keyword evidence="4" id="KW-1185">Reference proteome</keyword>
<dbReference type="Proteomes" id="UP001589535">
    <property type="component" value="Unassembled WGS sequence"/>
</dbReference>
<comment type="similarity">
    <text evidence="1">Belongs to the ROK (NagC/XylR) family.</text>
</comment>
<comment type="caution">
    <text evidence="3">The sequence shown here is derived from an EMBL/GenBank/DDBJ whole genome shotgun (WGS) entry which is preliminary data.</text>
</comment>
<sequence>MTSEIRVLDALLEQRSATRPEIAVATSLSKPAVSQAIRRLEQASLVRPAGVRPSAGRGRSAIAYELQPETGCVAGVDLGGMNIRILLVGLCGERLVGAVEATRPVGAAEVVDQAIALVDRVKRENGFEQLPLLALGVSTPGAVSPSSHRVSLSYNLGQDDEFDLESLLRRRGVSLLALDNNVNCAAQAELRHGGTGPAPTFAFLSAGAGIGMGVVCEGRLLRGRHGAAGEIAYMPLATDPFAPEHRRRGALEDEASAAGMLDAAARRTGWPDGCPQTVERLFDLAASGVPAARAIVAREAKLLAMAISSVCTVIDPDLVVLGGGVGSNPLLLTAVEESVELLLPYPPEMRITTLGAEASVVGAAELALELAHGELRRRATAG</sequence>
<dbReference type="PANTHER" id="PTHR18964">
    <property type="entry name" value="ROK (REPRESSOR, ORF, KINASE) FAMILY"/>
    <property type="match status" value="1"/>
</dbReference>
<gene>
    <name evidence="3" type="ORF">ACFFTO_44070</name>
</gene>
<protein>
    <submittedName>
        <fullName evidence="3">ROK family transcriptional regulator</fullName>
    </submittedName>
</protein>
<accession>A0ABV5UIF5</accession>
<dbReference type="InterPro" id="IPR000835">
    <property type="entry name" value="HTH_MarR-typ"/>
</dbReference>
<name>A0ABV5UIF5_9PSEU</name>
<organism evidence="3 4">
    <name type="scientific">Amycolatopsis plumensis</name>
    <dbReference type="NCBI Taxonomy" id="236508"/>
    <lineage>
        <taxon>Bacteria</taxon>
        <taxon>Bacillati</taxon>
        <taxon>Actinomycetota</taxon>
        <taxon>Actinomycetes</taxon>
        <taxon>Pseudonocardiales</taxon>
        <taxon>Pseudonocardiaceae</taxon>
        <taxon>Amycolatopsis</taxon>
    </lineage>
</organism>
<evidence type="ECO:0000313" key="4">
    <source>
        <dbReference type="Proteomes" id="UP001589535"/>
    </source>
</evidence>
<dbReference type="InterPro" id="IPR043129">
    <property type="entry name" value="ATPase_NBD"/>
</dbReference>
<dbReference type="SUPFAM" id="SSF46785">
    <property type="entry name" value="Winged helix' DNA-binding domain"/>
    <property type="match status" value="1"/>
</dbReference>
<dbReference type="Pfam" id="PF12802">
    <property type="entry name" value="MarR_2"/>
    <property type="match status" value="1"/>
</dbReference>
<dbReference type="Pfam" id="PF00480">
    <property type="entry name" value="ROK"/>
    <property type="match status" value="1"/>
</dbReference>
<evidence type="ECO:0000256" key="1">
    <source>
        <dbReference type="ARBA" id="ARBA00006479"/>
    </source>
</evidence>
<feature type="domain" description="HTH marR-type" evidence="2">
    <location>
        <begin position="3"/>
        <end position="57"/>
    </location>
</feature>
<dbReference type="InterPro" id="IPR036390">
    <property type="entry name" value="WH_DNA-bd_sf"/>
</dbReference>
<dbReference type="Gene3D" id="1.10.10.10">
    <property type="entry name" value="Winged helix-like DNA-binding domain superfamily/Winged helix DNA-binding domain"/>
    <property type="match status" value="1"/>
</dbReference>